<dbReference type="Pfam" id="PF00535">
    <property type="entry name" value="Glycos_transf_2"/>
    <property type="match status" value="1"/>
</dbReference>
<dbReference type="AlphaFoldDB" id="A0A6J5YGS7"/>
<dbReference type="EMBL" id="CAFBNC010000078">
    <property type="protein sequence ID" value="CAB4943650.1"/>
    <property type="molecule type" value="Genomic_DNA"/>
</dbReference>
<dbReference type="SUPFAM" id="SSF53448">
    <property type="entry name" value="Nucleotide-diphospho-sugar transferases"/>
    <property type="match status" value="1"/>
</dbReference>
<dbReference type="CDD" id="cd00761">
    <property type="entry name" value="Glyco_tranf_GTA_type"/>
    <property type="match status" value="1"/>
</dbReference>
<organism evidence="4">
    <name type="scientific">freshwater metagenome</name>
    <dbReference type="NCBI Taxonomy" id="449393"/>
    <lineage>
        <taxon>unclassified sequences</taxon>
        <taxon>metagenomes</taxon>
        <taxon>ecological metagenomes</taxon>
    </lineage>
</organism>
<dbReference type="Pfam" id="PF02709">
    <property type="entry name" value="Glyco_transf_7C"/>
    <property type="match status" value="1"/>
</dbReference>
<dbReference type="PANTHER" id="PTHR43685:SF3">
    <property type="entry name" value="SLR2126 PROTEIN"/>
    <property type="match status" value="1"/>
</dbReference>
<reference evidence="4" key="1">
    <citation type="submission" date="2020-05" db="EMBL/GenBank/DDBJ databases">
        <authorList>
            <person name="Chiriac C."/>
            <person name="Salcher M."/>
            <person name="Ghai R."/>
            <person name="Kavagutti S V."/>
        </authorList>
    </citation>
    <scope>NUCLEOTIDE SEQUENCE</scope>
</reference>
<evidence type="ECO:0000256" key="1">
    <source>
        <dbReference type="ARBA" id="ARBA00022679"/>
    </source>
</evidence>
<keyword evidence="1" id="KW-0808">Transferase</keyword>
<dbReference type="InterPro" id="IPR029044">
    <property type="entry name" value="Nucleotide-diphossugar_trans"/>
</dbReference>
<dbReference type="GO" id="GO:0016740">
    <property type="term" value="F:transferase activity"/>
    <property type="evidence" value="ECO:0007669"/>
    <property type="project" value="UniProtKB-KW"/>
</dbReference>
<gene>
    <name evidence="4" type="ORF">UFOPK1392_00519</name>
    <name evidence="5" type="ORF">UFOPK3733_01445</name>
</gene>
<dbReference type="InterPro" id="IPR050834">
    <property type="entry name" value="Glycosyltransf_2"/>
</dbReference>
<dbReference type="PANTHER" id="PTHR43685">
    <property type="entry name" value="GLYCOSYLTRANSFERASE"/>
    <property type="match status" value="1"/>
</dbReference>
<dbReference type="Gene3D" id="3.90.550.10">
    <property type="entry name" value="Spore Coat Polysaccharide Biosynthesis Protein SpsA, Chain A"/>
    <property type="match status" value="1"/>
</dbReference>
<dbReference type="EMBL" id="CAEMXZ010000015">
    <property type="protein sequence ID" value="CAB4322782.1"/>
    <property type="molecule type" value="Genomic_DNA"/>
</dbReference>
<sequence length="315" mass="34508">MTSVVIPSFQGGERLKVLLECLSRQVTDFEWEAIVVLDGSTDDSLDVIRDWAAIIPVRAVDLGVNQGRPTALNAGFSAANGRVLIRCDDDLAPRPQYLSDHTAHHRDTDEVGVIGLYDNIIPQTTYTSAYGAQAHAAFNRSVLATPAQYLWRYWAGNCSVTRTMYDRVGPYDTAFRYYGWEDTDWGYRLALAGASICVDPGLETPHHTPAVTTEIRSRRAFLSGSAATRFLEKHGPVDDPTSIEVAQWTVWTTGVRIASLAPNSIRVAGARFIDRVGHRFPRGITRKLIALSVESSGMAGRRCGPNPPASFGKGV</sequence>
<evidence type="ECO:0000313" key="5">
    <source>
        <dbReference type="EMBL" id="CAB4943650.1"/>
    </source>
</evidence>
<evidence type="ECO:0000259" key="3">
    <source>
        <dbReference type="Pfam" id="PF02709"/>
    </source>
</evidence>
<accession>A0A6J5YGS7</accession>
<dbReference type="InterPro" id="IPR001173">
    <property type="entry name" value="Glyco_trans_2-like"/>
</dbReference>
<feature type="domain" description="Galactosyltransferase C-terminal" evidence="3">
    <location>
        <begin position="151"/>
        <end position="200"/>
    </location>
</feature>
<protein>
    <submittedName>
        <fullName evidence="4">Unannotated protein</fullName>
    </submittedName>
</protein>
<evidence type="ECO:0000313" key="4">
    <source>
        <dbReference type="EMBL" id="CAB4322782.1"/>
    </source>
</evidence>
<evidence type="ECO:0000259" key="2">
    <source>
        <dbReference type="Pfam" id="PF00535"/>
    </source>
</evidence>
<dbReference type="InterPro" id="IPR027791">
    <property type="entry name" value="Galactosyl_T_C"/>
</dbReference>
<name>A0A6J5YGS7_9ZZZZ</name>
<feature type="domain" description="Glycosyltransferase 2-like" evidence="2">
    <location>
        <begin position="3"/>
        <end position="128"/>
    </location>
</feature>
<proteinExistence type="predicted"/>